<dbReference type="NCBIfam" id="TIGR00756">
    <property type="entry name" value="PPR"/>
    <property type="match status" value="1"/>
</dbReference>
<dbReference type="AlphaFoldDB" id="A0ABD3CA95"/>
<proteinExistence type="predicted"/>
<dbReference type="InterPro" id="IPR002885">
    <property type="entry name" value="PPR_rpt"/>
</dbReference>
<dbReference type="EMBL" id="JAVIJP010000047">
    <property type="protein sequence ID" value="KAL3626487.1"/>
    <property type="molecule type" value="Genomic_DNA"/>
</dbReference>
<keyword evidence="2" id="KW-1185">Reference proteome</keyword>
<sequence>MISGLMRFGDIEGAEDVFKSMKYRDSCYSEFFNISGR</sequence>
<evidence type="ECO:0008006" key="3">
    <source>
        <dbReference type="Google" id="ProtNLM"/>
    </source>
</evidence>
<dbReference type="Proteomes" id="UP001632038">
    <property type="component" value="Unassembled WGS sequence"/>
</dbReference>
<organism evidence="1 2">
    <name type="scientific">Castilleja foliolosa</name>
    <dbReference type="NCBI Taxonomy" id="1961234"/>
    <lineage>
        <taxon>Eukaryota</taxon>
        <taxon>Viridiplantae</taxon>
        <taxon>Streptophyta</taxon>
        <taxon>Embryophyta</taxon>
        <taxon>Tracheophyta</taxon>
        <taxon>Spermatophyta</taxon>
        <taxon>Magnoliopsida</taxon>
        <taxon>eudicotyledons</taxon>
        <taxon>Gunneridae</taxon>
        <taxon>Pentapetalae</taxon>
        <taxon>asterids</taxon>
        <taxon>lamiids</taxon>
        <taxon>Lamiales</taxon>
        <taxon>Orobanchaceae</taxon>
        <taxon>Pedicularideae</taxon>
        <taxon>Castillejinae</taxon>
        <taxon>Castilleja</taxon>
    </lineage>
</organism>
<comment type="caution">
    <text evidence="1">The sequence shown here is derived from an EMBL/GenBank/DDBJ whole genome shotgun (WGS) entry which is preliminary data.</text>
</comment>
<gene>
    <name evidence="1" type="ORF">CASFOL_030036</name>
</gene>
<evidence type="ECO:0000313" key="2">
    <source>
        <dbReference type="Proteomes" id="UP001632038"/>
    </source>
</evidence>
<dbReference type="Pfam" id="PF01535">
    <property type="entry name" value="PPR"/>
    <property type="match status" value="1"/>
</dbReference>
<evidence type="ECO:0000313" key="1">
    <source>
        <dbReference type="EMBL" id="KAL3626487.1"/>
    </source>
</evidence>
<name>A0ABD3CA95_9LAMI</name>
<reference evidence="2" key="1">
    <citation type="journal article" date="2024" name="IScience">
        <title>Strigolactones Initiate the Formation of Haustorium-like Structures in Castilleja.</title>
        <authorList>
            <person name="Buerger M."/>
            <person name="Peterson D."/>
            <person name="Chory J."/>
        </authorList>
    </citation>
    <scope>NUCLEOTIDE SEQUENCE [LARGE SCALE GENOMIC DNA]</scope>
</reference>
<protein>
    <recommendedName>
        <fullName evidence="3">Pentatricopeptide repeat-containing protein</fullName>
    </recommendedName>
</protein>
<accession>A0ABD3CA95</accession>